<gene>
    <name evidence="1" type="ORF">BDY19DRAFT_990166</name>
</gene>
<dbReference type="Proteomes" id="UP001055072">
    <property type="component" value="Unassembled WGS sequence"/>
</dbReference>
<organism evidence="1 2">
    <name type="scientific">Irpex rosettiformis</name>
    <dbReference type="NCBI Taxonomy" id="378272"/>
    <lineage>
        <taxon>Eukaryota</taxon>
        <taxon>Fungi</taxon>
        <taxon>Dikarya</taxon>
        <taxon>Basidiomycota</taxon>
        <taxon>Agaricomycotina</taxon>
        <taxon>Agaricomycetes</taxon>
        <taxon>Polyporales</taxon>
        <taxon>Irpicaceae</taxon>
        <taxon>Irpex</taxon>
    </lineage>
</organism>
<name>A0ACB8UDU2_9APHY</name>
<evidence type="ECO:0000313" key="2">
    <source>
        <dbReference type="Proteomes" id="UP001055072"/>
    </source>
</evidence>
<comment type="caution">
    <text evidence="1">The sequence shown here is derived from an EMBL/GenBank/DDBJ whole genome shotgun (WGS) entry which is preliminary data.</text>
</comment>
<protein>
    <submittedName>
        <fullName evidence="1">WD40 repeat-like protein</fullName>
    </submittedName>
</protein>
<reference evidence="1" key="1">
    <citation type="journal article" date="2021" name="Environ. Microbiol.">
        <title>Gene family expansions and transcriptome signatures uncover fungal adaptations to wood decay.</title>
        <authorList>
            <person name="Hage H."/>
            <person name="Miyauchi S."/>
            <person name="Viragh M."/>
            <person name="Drula E."/>
            <person name="Min B."/>
            <person name="Chaduli D."/>
            <person name="Navarro D."/>
            <person name="Favel A."/>
            <person name="Norest M."/>
            <person name="Lesage-Meessen L."/>
            <person name="Balint B."/>
            <person name="Merenyi Z."/>
            <person name="de Eugenio L."/>
            <person name="Morin E."/>
            <person name="Martinez A.T."/>
            <person name="Baldrian P."/>
            <person name="Stursova M."/>
            <person name="Martinez M.J."/>
            <person name="Novotny C."/>
            <person name="Magnuson J.K."/>
            <person name="Spatafora J.W."/>
            <person name="Maurice S."/>
            <person name="Pangilinan J."/>
            <person name="Andreopoulos W."/>
            <person name="LaButti K."/>
            <person name="Hundley H."/>
            <person name="Na H."/>
            <person name="Kuo A."/>
            <person name="Barry K."/>
            <person name="Lipzen A."/>
            <person name="Henrissat B."/>
            <person name="Riley R."/>
            <person name="Ahrendt S."/>
            <person name="Nagy L.G."/>
            <person name="Grigoriev I.V."/>
            <person name="Martin F."/>
            <person name="Rosso M.N."/>
        </authorList>
    </citation>
    <scope>NUCLEOTIDE SEQUENCE</scope>
    <source>
        <strain evidence="1">CBS 384.51</strain>
    </source>
</reference>
<dbReference type="EMBL" id="MU274903">
    <property type="protein sequence ID" value="KAI0092445.1"/>
    <property type="molecule type" value="Genomic_DNA"/>
</dbReference>
<proteinExistence type="predicted"/>
<evidence type="ECO:0000313" key="1">
    <source>
        <dbReference type="EMBL" id="KAI0092445.1"/>
    </source>
</evidence>
<keyword evidence="2" id="KW-1185">Reference proteome</keyword>
<sequence>MSLVESATFTSTSKAIRTVSLPSGAYVLSLASLPSLYAASSSAPTNGVHLFDKTNLRAVATLPGHDDTVTCMRVVSNIAGSSRETLITSGKDAFIKVWDERAGSPAFQMSALSSGSRRPLLSCDVSPDGLTVAAGTVLQGDDASLLYWDPRNPAAPLRTHTYTHSDDITAVHFLKSQNSSQNVLLSASTDGLVCTTNPDEDDEDEAALNVGNWGCSIAQAGWIHGRSGPPGVWTASDMETFGTWSGELDMVEDVDIRQPSIHRRDFTWVTDYLIACHNNTVIPSNRDNDLSLFLGSNEGDIALITRSTLCDLNVPWSMERLWKLGHVGVVRSALWDERNNILLTGGEDSKLNAWPCPSLSSESSDLGSDKRESDSTDMDVDEEDRSPDRKKRRP</sequence>
<accession>A0ACB8UDU2</accession>